<accession>A0A0D0NLU3</accession>
<evidence type="ECO:0000259" key="2">
    <source>
        <dbReference type="Pfam" id="PF06724"/>
    </source>
</evidence>
<proteinExistence type="predicted"/>
<feature type="transmembrane region" description="Helical" evidence="1">
    <location>
        <begin position="21"/>
        <end position="40"/>
    </location>
</feature>
<reference evidence="3 4" key="1">
    <citation type="submission" date="2013-01" db="EMBL/GenBank/DDBJ databases">
        <authorList>
            <person name="Fiebig A."/>
            <person name="Goeker M."/>
            <person name="Klenk H.-P.P."/>
        </authorList>
    </citation>
    <scope>NUCLEOTIDE SEQUENCE [LARGE SCALE GENOMIC DNA]</scope>
    <source>
        <strain evidence="3 4">DSM 24838</strain>
    </source>
</reference>
<keyword evidence="4" id="KW-1185">Reference proteome</keyword>
<sequence>MSEQAPGWVVPAMRAGYSARAVVYVIIGGLALAAAITGGQAPEGQSGALDQLRGWPFGTFLLWVIGIGLWLYAIWRWMCAWMDLEDRGTDGEGLIARTGQVVTGIIHAALGVTAIQLAMGNSGGSGEDSRAEHWTAEVLAMPAGRWIVGAIGLVIIGAGVFYIYKGYAEKFRRYLRATTTMEKLVPFAKVGLIAFGGVVALIGGFVLFAAIQSNAEQAGGFGDAFATIRQQAYGQVLLGIVAVGLICYAVYNVIEAGWRVVPKAADSDVITLAQKAERQAKAAAR</sequence>
<dbReference type="STRING" id="1123501.Wenmar_02301"/>
<dbReference type="InterPro" id="IPR009597">
    <property type="entry name" value="DUF1206"/>
</dbReference>
<feature type="domain" description="DUF1206" evidence="2">
    <location>
        <begin position="99"/>
        <end position="167"/>
    </location>
</feature>
<dbReference type="OrthoDB" id="5702018at2"/>
<feature type="transmembrane region" description="Helical" evidence="1">
    <location>
        <begin position="143"/>
        <end position="164"/>
    </location>
</feature>
<feature type="transmembrane region" description="Helical" evidence="1">
    <location>
        <begin position="99"/>
        <end position="119"/>
    </location>
</feature>
<keyword evidence="1" id="KW-0812">Transmembrane</keyword>
<name>A0A0D0NLU3_9RHOB</name>
<dbReference type="eggNOG" id="ENOG502Z854">
    <property type="taxonomic scope" value="Bacteria"/>
</dbReference>
<dbReference type="Proteomes" id="UP000035100">
    <property type="component" value="Unassembled WGS sequence"/>
</dbReference>
<feature type="transmembrane region" description="Helical" evidence="1">
    <location>
        <begin position="184"/>
        <end position="212"/>
    </location>
</feature>
<comment type="caution">
    <text evidence="3">The sequence shown here is derived from an EMBL/GenBank/DDBJ whole genome shotgun (WGS) entry which is preliminary data.</text>
</comment>
<feature type="domain" description="DUF1206" evidence="2">
    <location>
        <begin position="190"/>
        <end position="259"/>
    </location>
</feature>
<dbReference type="RefSeq" id="WP_018303043.1">
    <property type="nucleotide sequence ID" value="NZ_KB902289.1"/>
</dbReference>
<feature type="transmembrane region" description="Helical" evidence="1">
    <location>
        <begin position="60"/>
        <end position="78"/>
    </location>
</feature>
<feature type="domain" description="DUF1206" evidence="2">
    <location>
        <begin position="15"/>
        <end position="82"/>
    </location>
</feature>
<evidence type="ECO:0000313" key="4">
    <source>
        <dbReference type="Proteomes" id="UP000035100"/>
    </source>
</evidence>
<dbReference type="AlphaFoldDB" id="A0A0D0NLU3"/>
<keyword evidence="1" id="KW-0472">Membrane</keyword>
<feature type="transmembrane region" description="Helical" evidence="1">
    <location>
        <begin position="232"/>
        <end position="254"/>
    </location>
</feature>
<dbReference type="Pfam" id="PF06724">
    <property type="entry name" value="DUF1206"/>
    <property type="match status" value="3"/>
</dbReference>
<keyword evidence="1" id="KW-1133">Transmembrane helix</keyword>
<evidence type="ECO:0000256" key="1">
    <source>
        <dbReference type="SAM" id="Phobius"/>
    </source>
</evidence>
<gene>
    <name evidence="3" type="ORF">Wenmar_02301</name>
</gene>
<protein>
    <recommendedName>
        <fullName evidence="2">DUF1206 domain-containing protein</fullName>
    </recommendedName>
</protein>
<dbReference type="PATRIC" id="fig|1123501.6.peg.2402"/>
<evidence type="ECO:0000313" key="3">
    <source>
        <dbReference type="EMBL" id="KIQ69230.1"/>
    </source>
</evidence>
<organism evidence="3 4">
    <name type="scientific">Wenxinia marina DSM 24838</name>
    <dbReference type="NCBI Taxonomy" id="1123501"/>
    <lineage>
        <taxon>Bacteria</taxon>
        <taxon>Pseudomonadati</taxon>
        <taxon>Pseudomonadota</taxon>
        <taxon>Alphaproteobacteria</taxon>
        <taxon>Rhodobacterales</taxon>
        <taxon>Roseobacteraceae</taxon>
        <taxon>Wenxinia</taxon>
    </lineage>
</organism>
<dbReference type="EMBL" id="AONG01000010">
    <property type="protein sequence ID" value="KIQ69230.1"/>
    <property type="molecule type" value="Genomic_DNA"/>
</dbReference>